<dbReference type="RefSeq" id="WP_053549311.1">
    <property type="nucleotide sequence ID" value="NZ_CP010802.1"/>
</dbReference>
<dbReference type="PATRIC" id="fig|1603606.3.peg.304"/>
<comment type="similarity">
    <text evidence="2">Belongs to the nucleobase:cation symporter-2 (NCS2) (TC 2.A.40) family.</text>
</comment>
<feature type="transmembrane region" description="Helical" evidence="7">
    <location>
        <begin position="158"/>
        <end position="175"/>
    </location>
</feature>
<feature type="transmembrane region" description="Helical" evidence="7">
    <location>
        <begin position="341"/>
        <end position="360"/>
    </location>
</feature>
<feature type="transmembrane region" description="Helical" evidence="7">
    <location>
        <begin position="311"/>
        <end position="334"/>
    </location>
</feature>
<dbReference type="NCBIfam" id="NF037981">
    <property type="entry name" value="NCS2_1"/>
    <property type="match status" value="1"/>
</dbReference>
<feature type="transmembrane region" description="Helical" evidence="7">
    <location>
        <begin position="12"/>
        <end position="38"/>
    </location>
</feature>
<feature type="transmembrane region" description="Helical" evidence="7">
    <location>
        <begin position="99"/>
        <end position="119"/>
    </location>
</feature>
<dbReference type="Proteomes" id="UP000057158">
    <property type="component" value="Chromosome"/>
</dbReference>
<keyword evidence="6 7" id="KW-0472">Membrane</keyword>
<comment type="subcellular location">
    <subcellularLocation>
        <location evidence="1">Membrane</location>
        <topology evidence="1">Multi-pass membrane protein</topology>
    </subcellularLocation>
</comment>
<protein>
    <submittedName>
        <fullName evidence="8">Xanthine/uracil permease</fullName>
    </submittedName>
</protein>
<feature type="transmembrane region" description="Helical" evidence="7">
    <location>
        <begin position="50"/>
        <end position="69"/>
    </location>
</feature>
<feature type="transmembrane region" description="Helical" evidence="7">
    <location>
        <begin position="366"/>
        <end position="386"/>
    </location>
</feature>
<dbReference type="GO" id="GO:0042907">
    <property type="term" value="F:xanthine transmembrane transporter activity"/>
    <property type="evidence" value="ECO:0007669"/>
    <property type="project" value="TreeGrafter"/>
</dbReference>
<feature type="transmembrane region" description="Helical" evidence="7">
    <location>
        <begin position="187"/>
        <end position="207"/>
    </location>
</feature>
<evidence type="ECO:0000313" key="9">
    <source>
        <dbReference type="Proteomes" id="UP000057158"/>
    </source>
</evidence>
<dbReference type="Pfam" id="PF00860">
    <property type="entry name" value="Xan_ur_permease"/>
    <property type="match status" value="1"/>
</dbReference>
<organism evidence="8 9">
    <name type="scientific">Desulfuromonas soudanensis</name>
    <dbReference type="NCBI Taxonomy" id="1603606"/>
    <lineage>
        <taxon>Bacteria</taxon>
        <taxon>Pseudomonadati</taxon>
        <taxon>Thermodesulfobacteriota</taxon>
        <taxon>Desulfuromonadia</taxon>
        <taxon>Desulfuromonadales</taxon>
        <taxon>Desulfuromonadaceae</taxon>
        <taxon>Desulfuromonas</taxon>
    </lineage>
</organism>
<evidence type="ECO:0000256" key="4">
    <source>
        <dbReference type="ARBA" id="ARBA00022692"/>
    </source>
</evidence>
<keyword evidence="4 7" id="KW-0812">Transmembrane</keyword>
<accession>A0A0M5IMX9</accession>
<evidence type="ECO:0000313" key="8">
    <source>
        <dbReference type="EMBL" id="ALC15074.1"/>
    </source>
</evidence>
<dbReference type="AlphaFoldDB" id="A0A0M5IMX9"/>
<evidence type="ECO:0000256" key="5">
    <source>
        <dbReference type="ARBA" id="ARBA00022989"/>
    </source>
</evidence>
<feature type="transmembrane region" description="Helical" evidence="7">
    <location>
        <begin position="398"/>
        <end position="421"/>
    </location>
</feature>
<evidence type="ECO:0000256" key="7">
    <source>
        <dbReference type="SAM" id="Phobius"/>
    </source>
</evidence>
<dbReference type="GO" id="GO:0005886">
    <property type="term" value="C:plasma membrane"/>
    <property type="evidence" value="ECO:0007669"/>
    <property type="project" value="TreeGrafter"/>
</dbReference>
<evidence type="ECO:0000256" key="6">
    <source>
        <dbReference type="ARBA" id="ARBA00023136"/>
    </source>
</evidence>
<keyword evidence="9" id="KW-1185">Reference proteome</keyword>
<evidence type="ECO:0000256" key="2">
    <source>
        <dbReference type="ARBA" id="ARBA00008821"/>
    </source>
</evidence>
<dbReference type="PANTHER" id="PTHR42810">
    <property type="entry name" value="PURINE PERMEASE C1399.01C-RELATED"/>
    <property type="match status" value="1"/>
</dbReference>
<evidence type="ECO:0000256" key="3">
    <source>
        <dbReference type="ARBA" id="ARBA00022448"/>
    </source>
</evidence>
<keyword evidence="5 7" id="KW-1133">Transmembrane helix</keyword>
<keyword evidence="3" id="KW-0813">Transport</keyword>
<dbReference type="STRING" id="1603606.DSOUD_0274"/>
<reference evidence="8 9" key="1">
    <citation type="submission" date="2015-07" db="EMBL/GenBank/DDBJ databases">
        <title>Isolation and Genomic Characterization of a Novel Halophilic Metal-Reducing Deltaproteobacterium from the Deep Subsurface.</title>
        <authorList>
            <person name="Badalamenti J.P."/>
            <person name="Summers Z.M."/>
            <person name="Gralnick J.A."/>
            <person name="Bond D.R."/>
        </authorList>
    </citation>
    <scope>NUCLEOTIDE SEQUENCE [LARGE SCALE GENOMIC DNA]</scope>
    <source>
        <strain evidence="8 9">WTL</strain>
    </source>
</reference>
<sequence>MKFTYGLDERPPAAALLLFGMQWLAIAVPAIVIIGKVIGTLHFSDGGAQVVYLQKVAFVTALTLLVQILWGHGLPLIVGPAAVLLVGIVAARGSSLPEIYTAIAVGGAVLAVLGISGLFAPLQRLFTARVIAVVLLLIAFTLLPTILQLVTAGNGTSAAANLAFALLLVTGMFWAHRRLRGIWQATLIIWGMLLGSLVYLLLFPEALHFDGSMPLWGNFFRSFPTPLTLNAGVLLSFLFCFFALAVNDLGSIQALETILHPPGMARRITAGMTVTGLANAFSGFLGVVGPVNFSLSPGVIVASGCASRYPLIPAALILMAISWSPLAISLIAAVPAVVIGAILLHILVAQVAAGFLAAFAAKGGFLFHHGLIIGFPLLLGTLVAFLPPPLVGTLPAVLRPILGNGFVIGVIAALFMEHVIYRD</sequence>
<evidence type="ECO:0000256" key="1">
    <source>
        <dbReference type="ARBA" id="ARBA00004141"/>
    </source>
</evidence>
<name>A0A0M5IMX9_9BACT</name>
<feature type="transmembrane region" description="Helical" evidence="7">
    <location>
        <begin position="227"/>
        <end position="247"/>
    </location>
</feature>
<feature type="transmembrane region" description="Helical" evidence="7">
    <location>
        <begin position="126"/>
        <end position="146"/>
    </location>
</feature>
<feature type="transmembrane region" description="Helical" evidence="7">
    <location>
        <begin position="76"/>
        <end position="93"/>
    </location>
</feature>
<proteinExistence type="inferred from homology"/>
<dbReference type="EMBL" id="CP010802">
    <property type="protein sequence ID" value="ALC15074.1"/>
    <property type="molecule type" value="Genomic_DNA"/>
</dbReference>
<dbReference type="PANTHER" id="PTHR42810:SF2">
    <property type="entry name" value="PURINE PERMEASE C1399.01C-RELATED"/>
    <property type="match status" value="1"/>
</dbReference>
<dbReference type="InterPro" id="IPR006043">
    <property type="entry name" value="NCS2"/>
</dbReference>
<feature type="transmembrane region" description="Helical" evidence="7">
    <location>
        <begin position="268"/>
        <end position="291"/>
    </location>
</feature>
<gene>
    <name evidence="8" type="ORF">DSOUD_0274</name>
</gene>
<dbReference type="KEGG" id="des:DSOUD_0274"/>